<accession>A0AAU7KCX9</accession>
<protein>
    <recommendedName>
        <fullName evidence="4">GGDEF domain-containing protein</fullName>
    </recommendedName>
</protein>
<keyword evidence="1" id="KW-1133">Transmembrane helix</keyword>
<dbReference type="AlphaFoldDB" id="A0AAU7KCX9"/>
<feature type="transmembrane region" description="Helical" evidence="1">
    <location>
        <begin position="123"/>
        <end position="145"/>
    </location>
</feature>
<keyword evidence="1" id="KW-0472">Membrane</keyword>
<organism evidence="3">
    <name type="scientific">Halomonas sp. RT37</name>
    <dbReference type="NCBI Taxonomy" id="2950872"/>
    <lineage>
        <taxon>Bacteria</taxon>
        <taxon>Pseudomonadati</taxon>
        <taxon>Pseudomonadota</taxon>
        <taxon>Gammaproteobacteria</taxon>
        <taxon>Oceanospirillales</taxon>
        <taxon>Halomonadaceae</taxon>
        <taxon>Halomonas</taxon>
    </lineage>
</organism>
<keyword evidence="1" id="KW-0812">Transmembrane</keyword>
<evidence type="ECO:0000256" key="2">
    <source>
        <dbReference type="SAM" id="SignalP"/>
    </source>
</evidence>
<evidence type="ECO:0000313" key="3">
    <source>
        <dbReference type="EMBL" id="XBO69406.1"/>
    </source>
</evidence>
<gene>
    <name evidence="3" type="ORF">NFG58_12285</name>
</gene>
<evidence type="ECO:0000256" key="1">
    <source>
        <dbReference type="SAM" id="Phobius"/>
    </source>
</evidence>
<keyword evidence="2" id="KW-0732">Signal</keyword>
<dbReference type="RefSeq" id="WP_045994178.1">
    <property type="nucleotide sequence ID" value="NZ_CP098827.1"/>
</dbReference>
<feature type="chain" id="PRO_5043391963" description="GGDEF domain-containing protein" evidence="2">
    <location>
        <begin position="32"/>
        <end position="287"/>
    </location>
</feature>
<evidence type="ECO:0008006" key="4">
    <source>
        <dbReference type="Google" id="ProtNLM"/>
    </source>
</evidence>
<name>A0AAU7KCX9_9GAMM</name>
<proteinExistence type="predicted"/>
<feature type="transmembrane region" description="Helical" evidence="1">
    <location>
        <begin position="62"/>
        <end position="88"/>
    </location>
</feature>
<feature type="signal peptide" evidence="2">
    <location>
        <begin position="1"/>
        <end position="31"/>
    </location>
</feature>
<dbReference type="EMBL" id="CP098827">
    <property type="protein sequence ID" value="XBO69406.1"/>
    <property type="molecule type" value="Genomic_DNA"/>
</dbReference>
<feature type="transmembrane region" description="Helical" evidence="1">
    <location>
        <begin position="100"/>
        <end position="117"/>
    </location>
</feature>
<sequence length="287" mass="31866">MRNKYKVGLFKLNLFAAAALLALCAATSARALDTTLLGLAALWLGITGIVIEFSHRRHAYRAWLVVASVLLAALVILSPDANGAWLWAWPFLLILPQPQWMLILNASLAGISWWSLITQMSLHHWGLAGALLLCLCFLAIGRALPGGHSQRLMRRRARLAPGLPLWSASQLERDLARENSRATRDGVHAELVVIQIHGRSLWRVAQDICTRIKRFENAYRLNGRTVAVMLTSRDAVQARQRRQELLEDIAVPITVRTVSIANLDNLPMVLAALDKQCPVTQVVEDDA</sequence>
<reference evidence="3" key="1">
    <citation type="submission" date="2022-06" db="EMBL/GenBank/DDBJ databases">
        <title>A novel DMS-producing enzyme.</title>
        <authorList>
            <person name="Zhang Y."/>
        </authorList>
    </citation>
    <scope>NUCLEOTIDE SEQUENCE</scope>
    <source>
        <strain evidence="3">RT37</strain>
    </source>
</reference>